<evidence type="ECO:0000313" key="4">
    <source>
        <dbReference type="Proteomes" id="UP001142175"/>
    </source>
</evidence>
<dbReference type="InterPro" id="IPR019286">
    <property type="entry name" value="DUF2339_TM"/>
</dbReference>
<feature type="transmembrane region" description="Helical" evidence="2">
    <location>
        <begin position="269"/>
        <end position="287"/>
    </location>
</feature>
<feature type="transmembrane region" description="Helical" evidence="2">
    <location>
        <begin position="196"/>
        <end position="213"/>
    </location>
</feature>
<reference evidence="3" key="1">
    <citation type="submission" date="2022-08" db="EMBL/GenBank/DDBJ databases">
        <authorList>
            <person name="Zhang D."/>
        </authorList>
    </citation>
    <scope>NUCLEOTIDE SEQUENCE</scope>
    <source>
        <strain evidence="3">XJ19-11</strain>
    </source>
</reference>
<dbReference type="PANTHER" id="PTHR38434:SF1">
    <property type="entry name" value="BLL2549 PROTEIN"/>
    <property type="match status" value="1"/>
</dbReference>
<feature type="transmembrane region" description="Helical" evidence="2">
    <location>
        <begin position="436"/>
        <end position="452"/>
    </location>
</feature>
<feature type="transmembrane region" description="Helical" evidence="2">
    <location>
        <begin position="755"/>
        <end position="775"/>
    </location>
</feature>
<feature type="transmembrane region" description="Helical" evidence="2">
    <location>
        <begin position="243"/>
        <end position="262"/>
    </location>
</feature>
<feature type="transmembrane region" description="Helical" evidence="2">
    <location>
        <begin position="562"/>
        <end position="583"/>
    </location>
</feature>
<feature type="transmembrane region" description="Helical" evidence="2">
    <location>
        <begin position="730"/>
        <end position="749"/>
    </location>
</feature>
<feature type="transmembrane region" description="Helical" evidence="2">
    <location>
        <begin position="326"/>
        <end position="347"/>
    </location>
</feature>
<keyword evidence="2" id="KW-1133">Transmembrane helix</keyword>
<feature type="transmembrane region" description="Helical" evidence="2">
    <location>
        <begin position="505"/>
        <end position="526"/>
    </location>
</feature>
<dbReference type="RefSeq" id="WP_258421402.1">
    <property type="nucleotide sequence ID" value="NZ_JANSUY010000001.1"/>
</dbReference>
<evidence type="ECO:0000256" key="1">
    <source>
        <dbReference type="SAM" id="Coils"/>
    </source>
</evidence>
<comment type="caution">
    <text evidence="3">The sequence shown here is derived from an EMBL/GenBank/DDBJ whole genome shotgun (WGS) entry which is preliminary data.</text>
</comment>
<dbReference type="Pfam" id="PF10101">
    <property type="entry name" value="DUF2339"/>
    <property type="match status" value="1"/>
</dbReference>
<feature type="transmembrane region" description="Helical" evidence="2">
    <location>
        <begin position="170"/>
        <end position="190"/>
    </location>
</feature>
<gene>
    <name evidence="3" type="ORF">NU887_00560</name>
</gene>
<feature type="transmembrane region" description="Helical" evidence="2">
    <location>
        <begin position="299"/>
        <end position="319"/>
    </location>
</feature>
<proteinExistence type="predicted"/>
<protein>
    <submittedName>
        <fullName evidence="3">DUF2339 domain-containing protein</fullName>
    </submittedName>
</protein>
<organism evidence="3 4">
    <name type="scientific">Aquiflexum gelatinilyticum</name>
    <dbReference type="NCBI Taxonomy" id="2961943"/>
    <lineage>
        <taxon>Bacteria</taxon>
        <taxon>Pseudomonadati</taxon>
        <taxon>Bacteroidota</taxon>
        <taxon>Cytophagia</taxon>
        <taxon>Cytophagales</taxon>
        <taxon>Cyclobacteriaceae</taxon>
        <taxon>Aquiflexum</taxon>
    </lineage>
</organism>
<feature type="transmembrane region" description="Helical" evidence="2">
    <location>
        <begin position="472"/>
        <end position="493"/>
    </location>
</feature>
<feature type="coiled-coil region" evidence="1">
    <location>
        <begin position="1"/>
        <end position="42"/>
    </location>
</feature>
<feature type="transmembrane region" description="Helical" evidence="2">
    <location>
        <begin position="111"/>
        <end position="130"/>
    </location>
</feature>
<feature type="transmembrane region" description="Helical" evidence="2">
    <location>
        <begin position="384"/>
        <end position="401"/>
    </location>
</feature>
<feature type="transmembrane region" description="Helical" evidence="2">
    <location>
        <begin position="407"/>
        <end position="424"/>
    </location>
</feature>
<feature type="transmembrane region" description="Helical" evidence="2">
    <location>
        <begin position="359"/>
        <end position="377"/>
    </location>
</feature>
<dbReference type="AlphaFoldDB" id="A0A9X2P5N9"/>
<sequence length="789" mass="90124">MSDNNEKINQLLAKLDTLLKRQEDFSNEINTLRIELNKLKANGQVPVIESNTANPDKPVIDADFQINSETIPSQPNPIVEKKYEPEIRPFLPIPEVAKRKSDIEKFIGENLINKIGIAITVIGVAIGAKYSIENDLISPLTRIILGYVFGLGLLAFGIKLKSKYENFSAVLVSGAMAILYFITYFAFALYGLIPQLAAFSIMVVFTVFTVIAALQYSRQIIAHIGLVGAYAVPFLLSDGSGKVAVLFTYMSILNIGILAIALKKYWKALYFVSFGLTWLIYLSWYIVQFQPTEHFELAFVFLSLFFVIFYMTFLGYKLLQKEKFAIPDVILVIINSFIFYGLGFALLDDHQIGKELLGLFTLVNALVHFVVSVIIYRQKLADKNIHNLITGLVLIFITLAFPVQLDGNWVTLLWAGEAALLFWIGRTKQVSFYEKLSYPLMFLAFFSIIQDWSDGYASYVPDIPESRITPLFNVNFLTSVLFIAAFVFINILNKTSQPHFQRQKGTANIFSFIIPGILIFTIYYAFVMEITTYWNQLFTDSAIEINSEGQAYPDTYWNYDLISFKTIWTINYSLLFVSILSFVNLKKLKNKNLGLLNLVLIVFALASFLFQGLYVLSELRESYLEQTLSQYYHIGTINLWIRYLSFLFVALGLFSCYLYIKQVFQHPNFRISFELLLHITILWIASSELLNWVDILKSEQSYKLGLSILWGSYSLFLIAFGIWKKNKPIRIGAIALFGITLIKLFFYDISHLNTIAKTIVFVSLGVLLLVISFLYNKYKHLISENETDN</sequence>
<dbReference type="PANTHER" id="PTHR38434">
    <property type="entry name" value="BLL2549 PROTEIN"/>
    <property type="match status" value="1"/>
</dbReference>
<evidence type="ECO:0000256" key="2">
    <source>
        <dbReference type="SAM" id="Phobius"/>
    </source>
</evidence>
<keyword evidence="2" id="KW-0472">Membrane</keyword>
<name>A0A9X2P5N9_9BACT</name>
<keyword evidence="1" id="KW-0175">Coiled coil</keyword>
<evidence type="ECO:0000313" key="3">
    <source>
        <dbReference type="EMBL" id="MCR9013499.1"/>
    </source>
</evidence>
<feature type="transmembrane region" description="Helical" evidence="2">
    <location>
        <begin position="136"/>
        <end position="158"/>
    </location>
</feature>
<dbReference type="EMBL" id="JANSUY010000001">
    <property type="protein sequence ID" value="MCR9013499.1"/>
    <property type="molecule type" value="Genomic_DNA"/>
</dbReference>
<feature type="transmembrane region" description="Helical" evidence="2">
    <location>
        <begin position="704"/>
        <end position="723"/>
    </location>
</feature>
<dbReference type="Proteomes" id="UP001142175">
    <property type="component" value="Unassembled WGS sequence"/>
</dbReference>
<keyword evidence="2" id="KW-0812">Transmembrane</keyword>
<accession>A0A9X2P5N9</accession>
<feature type="transmembrane region" description="Helical" evidence="2">
    <location>
        <begin position="637"/>
        <end position="660"/>
    </location>
</feature>
<feature type="transmembrane region" description="Helical" evidence="2">
    <location>
        <begin position="220"/>
        <end position="237"/>
    </location>
</feature>
<keyword evidence="4" id="KW-1185">Reference proteome</keyword>
<feature type="transmembrane region" description="Helical" evidence="2">
    <location>
        <begin position="595"/>
        <end position="617"/>
    </location>
</feature>
<feature type="transmembrane region" description="Helical" evidence="2">
    <location>
        <begin position="672"/>
        <end position="692"/>
    </location>
</feature>